<evidence type="ECO:0000256" key="3">
    <source>
        <dbReference type="ARBA" id="ARBA00023163"/>
    </source>
</evidence>
<dbReference type="PANTHER" id="PTHR30055:SF234">
    <property type="entry name" value="HTH-TYPE TRANSCRIPTIONAL REGULATOR BETI"/>
    <property type="match status" value="1"/>
</dbReference>
<dbReference type="RefSeq" id="WP_345086721.1">
    <property type="nucleotide sequence ID" value="NZ_BAAAWG010000012.1"/>
</dbReference>
<sequence>MRERDVQDVQDAERRQEPLSDLVAVALAAARERGRDVADVPLTAIAAGAGVSRSTLLRRLGGSRGALDEAVRRAGVDPGGRPPVRERAIEAAARLVAERGLGAVTLDAVAERADCSLPSLHTVFDGRDGLLGAVYELHGPLPDLEALAADPPERLEDTVRALYRTVVTAFHREPQVLPAIFADLFSRPDGPAARAMRAYVPRLLDSLSRLLLPHVEAGRVRRLPLPTLVQLLLGPIITRILLRPVLEPALGPDLPTVDESCELFTEAFLRAVERSG</sequence>
<name>A0ABW1FSF2_9ACTN</name>
<reference evidence="7" key="1">
    <citation type="journal article" date="2019" name="Int. J. Syst. Evol. Microbiol.">
        <title>The Global Catalogue of Microorganisms (GCM) 10K type strain sequencing project: providing services to taxonomists for standard genome sequencing and annotation.</title>
        <authorList>
            <consortium name="The Broad Institute Genomics Platform"/>
            <consortium name="The Broad Institute Genome Sequencing Center for Infectious Disease"/>
            <person name="Wu L."/>
            <person name="Ma J."/>
        </authorList>
    </citation>
    <scope>NUCLEOTIDE SEQUENCE [LARGE SCALE GENOMIC DNA]</scope>
    <source>
        <strain evidence="7">CGMCC 1.15809</strain>
    </source>
</reference>
<dbReference type="InterPro" id="IPR036271">
    <property type="entry name" value="Tet_transcr_reg_TetR-rel_C_sf"/>
</dbReference>
<keyword evidence="2 4" id="KW-0238">DNA-binding</keyword>
<feature type="domain" description="HTH tetR-type" evidence="5">
    <location>
        <begin position="82"/>
        <end position="142"/>
    </location>
</feature>
<evidence type="ECO:0000313" key="6">
    <source>
        <dbReference type="EMBL" id="MFC5896800.1"/>
    </source>
</evidence>
<feature type="DNA-binding region" description="H-T-H motif" evidence="4">
    <location>
        <begin position="105"/>
        <end position="124"/>
    </location>
</feature>
<keyword evidence="7" id="KW-1185">Reference proteome</keyword>
<dbReference type="SUPFAM" id="SSF46689">
    <property type="entry name" value="Homeodomain-like"/>
    <property type="match status" value="1"/>
</dbReference>
<comment type="caution">
    <text evidence="6">The sequence shown here is derived from an EMBL/GenBank/DDBJ whole genome shotgun (WGS) entry which is preliminary data.</text>
</comment>
<dbReference type="PANTHER" id="PTHR30055">
    <property type="entry name" value="HTH-TYPE TRANSCRIPTIONAL REGULATOR RUTR"/>
    <property type="match status" value="1"/>
</dbReference>
<dbReference type="Gene3D" id="1.10.357.10">
    <property type="entry name" value="Tetracycline Repressor, domain 2"/>
    <property type="match status" value="1"/>
</dbReference>
<gene>
    <name evidence="6" type="ORF">ACFP3M_28775</name>
</gene>
<dbReference type="EMBL" id="JBHSPW010000017">
    <property type="protein sequence ID" value="MFC5896800.1"/>
    <property type="molecule type" value="Genomic_DNA"/>
</dbReference>
<dbReference type="Pfam" id="PF00440">
    <property type="entry name" value="TetR_N"/>
    <property type="match status" value="1"/>
</dbReference>
<organism evidence="6 7">
    <name type="scientific">Streptomyces ramulosus</name>
    <dbReference type="NCBI Taxonomy" id="47762"/>
    <lineage>
        <taxon>Bacteria</taxon>
        <taxon>Bacillati</taxon>
        <taxon>Actinomycetota</taxon>
        <taxon>Actinomycetes</taxon>
        <taxon>Kitasatosporales</taxon>
        <taxon>Streptomycetaceae</taxon>
        <taxon>Streptomyces</taxon>
    </lineage>
</organism>
<keyword evidence="1" id="KW-0805">Transcription regulation</keyword>
<keyword evidence="3" id="KW-0804">Transcription</keyword>
<evidence type="ECO:0000256" key="2">
    <source>
        <dbReference type="ARBA" id="ARBA00023125"/>
    </source>
</evidence>
<accession>A0ABW1FSF2</accession>
<evidence type="ECO:0000259" key="5">
    <source>
        <dbReference type="PROSITE" id="PS50977"/>
    </source>
</evidence>
<dbReference type="PROSITE" id="PS50977">
    <property type="entry name" value="HTH_TETR_2"/>
    <property type="match status" value="1"/>
</dbReference>
<protein>
    <submittedName>
        <fullName evidence="6">TetR/AcrR family transcriptional regulator</fullName>
    </submittedName>
</protein>
<evidence type="ECO:0000256" key="1">
    <source>
        <dbReference type="ARBA" id="ARBA00023015"/>
    </source>
</evidence>
<dbReference type="InterPro" id="IPR009057">
    <property type="entry name" value="Homeodomain-like_sf"/>
</dbReference>
<dbReference type="InterPro" id="IPR050109">
    <property type="entry name" value="HTH-type_TetR-like_transc_reg"/>
</dbReference>
<proteinExistence type="predicted"/>
<dbReference type="SUPFAM" id="SSF48498">
    <property type="entry name" value="Tetracyclin repressor-like, C-terminal domain"/>
    <property type="match status" value="1"/>
</dbReference>
<dbReference type="InterPro" id="IPR001647">
    <property type="entry name" value="HTH_TetR"/>
</dbReference>
<evidence type="ECO:0000313" key="7">
    <source>
        <dbReference type="Proteomes" id="UP001596241"/>
    </source>
</evidence>
<dbReference type="Proteomes" id="UP001596241">
    <property type="component" value="Unassembled WGS sequence"/>
</dbReference>
<evidence type="ECO:0000256" key="4">
    <source>
        <dbReference type="PROSITE-ProRule" id="PRU00335"/>
    </source>
</evidence>